<accession>A0A450S7V0</accession>
<proteinExistence type="predicted"/>
<organism evidence="2">
    <name type="scientific">Candidatus Kentrum sp. FW</name>
    <dbReference type="NCBI Taxonomy" id="2126338"/>
    <lineage>
        <taxon>Bacteria</taxon>
        <taxon>Pseudomonadati</taxon>
        <taxon>Pseudomonadota</taxon>
        <taxon>Gammaproteobacteria</taxon>
        <taxon>Candidatus Kentrum</taxon>
    </lineage>
</organism>
<dbReference type="InterPro" id="IPR011990">
    <property type="entry name" value="TPR-like_helical_dom_sf"/>
</dbReference>
<evidence type="ECO:0000313" key="2">
    <source>
        <dbReference type="EMBL" id="VFJ47933.1"/>
    </source>
</evidence>
<dbReference type="EMBL" id="CAADFD010000003">
    <property type="protein sequence ID" value="VFJ47933.1"/>
    <property type="molecule type" value="Genomic_DNA"/>
</dbReference>
<feature type="repeat" description="TPR" evidence="1">
    <location>
        <begin position="186"/>
        <end position="219"/>
    </location>
</feature>
<dbReference type="InterPro" id="IPR019734">
    <property type="entry name" value="TPR_rpt"/>
</dbReference>
<name>A0A450S7V0_9GAMM</name>
<sequence>MLILTGFQVNNEQQCNQITLPDNSVFIVSGHRIMTFCSKVNGYRSVFSARSGTQSVLRARAVQRDIHTRLIGSCRFFMTACFVFFAMGFSGGKAAPSQCESLEFYCVVSGERGPGDKERLTLEEIKALADRQSFGFALKEIERFLEQEPDHAEGRLLLGVFLIWRGESERAMEVFRKLADDRPDLAEPYNNIAAIHVSNGRYREAQDALEKAVSANPNYGIAWENLGDVRIRLAGLRYEDADRLYIAQEQGGVGFKTNVKKKSVAMKEILDEIDYSFGAREMAVVVPQGQTDTVAVMGNSNGAGVTPPGGRPTNILCYSVGPLPDKADSTSVMKWLKGNGISATTDTRGTPHGYQIFLPLSNNHWDIDIFVEKVRRDGIRDVVPVSRNAPEQGVTVGVSHTEEAARRRIDELWKKGYEAKYRPRVGPEKQYWVDAYTGADSPLDMSAFTRHFPAYTPRVIPCE</sequence>
<reference evidence="2" key="1">
    <citation type="submission" date="2019-02" db="EMBL/GenBank/DDBJ databases">
        <authorList>
            <person name="Gruber-Vodicka R. H."/>
            <person name="Seah K. B. B."/>
        </authorList>
    </citation>
    <scope>NUCLEOTIDE SEQUENCE</scope>
    <source>
        <strain evidence="2">BECK_BZ106</strain>
    </source>
</reference>
<dbReference type="Gene3D" id="1.25.40.10">
    <property type="entry name" value="Tetratricopeptide repeat domain"/>
    <property type="match status" value="1"/>
</dbReference>
<dbReference type="SUPFAM" id="SSF48452">
    <property type="entry name" value="TPR-like"/>
    <property type="match status" value="1"/>
</dbReference>
<dbReference type="AlphaFoldDB" id="A0A450S7V0"/>
<keyword evidence="1" id="KW-0802">TPR repeat</keyword>
<gene>
    <name evidence="2" type="ORF">BECKFW1821B_GA0114236_100353</name>
</gene>
<dbReference type="PROSITE" id="PS50293">
    <property type="entry name" value="TPR_REGION"/>
    <property type="match status" value="1"/>
</dbReference>
<dbReference type="PROSITE" id="PS50005">
    <property type="entry name" value="TPR"/>
    <property type="match status" value="1"/>
</dbReference>
<dbReference type="SMART" id="SM00028">
    <property type="entry name" value="TPR"/>
    <property type="match status" value="2"/>
</dbReference>
<evidence type="ECO:0000256" key="1">
    <source>
        <dbReference type="PROSITE-ProRule" id="PRU00339"/>
    </source>
</evidence>
<protein>
    <submittedName>
        <fullName evidence="2">Tetratricopeptide repeat-containing protein</fullName>
    </submittedName>
</protein>
<dbReference type="Pfam" id="PF13424">
    <property type="entry name" value="TPR_12"/>
    <property type="match status" value="1"/>
</dbReference>